<dbReference type="GO" id="GO:0055085">
    <property type="term" value="P:transmembrane transport"/>
    <property type="evidence" value="ECO:0007669"/>
    <property type="project" value="InterPro"/>
</dbReference>
<dbReference type="Pfam" id="PF03137">
    <property type="entry name" value="OATP"/>
    <property type="match status" value="1"/>
</dbReference>
<reference evidence="3" key="2">
    <citation type="submission" date="2020-05" db="UniProtKB">
        <authorList>
            <consortium name="EnsemblMetazoa"/>
        </authorList>
    </citation>
    <scope>IDENTIFICATION</scope>
    <source>
        <strain evidence="3">wikel</strain>
    </source>
</reference>
<evidence type="ECO:0000313" key="4">
    <source>
        <dbReference type="Proteomes" id="UP000001555"/>
    </source>
</evidence>
<dbReference type="Proteomes" id="UP000001555">
    <property type="component" value="Unassembled WGS sequence"/>
</dbReference>
<dbReference type="HOGENOM" id="CLU_2645066_0_0_1"/>
<dbReference type="PaxDb" id="6945-B7Q7G1"/>
<dbReference type="InterPro" id="IPR004156">
    <property type="entry name" value="OATP"/>
</dbReference>
<feature type="transmembrane region" description="Helical" evidence="1">
    <location>
        <begin position="51"/>
        <end position="73"/>
    </location>
</feature>
<feature type="non-terminal residue" evidence="2">
    <location>
        <position position="1"/>
    </location>
</feature>
<keyword evidence="1" id="KW-0812">Transmembrane</keyword>
<organism>
    <name type="scientific">Ixodes scapularis</name>
    <name type="common">Black-legged tick</name>
    <name type="synonym">Deer tick</name>
    <dbReference type="NCBI Taxonomy" id="6945"/>
    <lineage>
        <taxon>Eukaryota</taxon>
        <taxon>Metazoa</taxon>
        <taxon>Ecdysozoa</taxon>
        <taxon>Arthropoda</taxon>
        <taxon>Chelicerata</taxon>
        <taxon>Arachnida</taxon>
        <taxon>Acari</taxon>
        <taxon>Parasitiformes</taxon>
        <taxon>Ixodida</taxon>
        <taxon>Ixodoidea</taxon>
        <taxon>Ixodidae</taxon>
        <taxon>Ixodinae</taxon>
        <taxon>Ixodes</taxon>
    </lineage>
</organism>
<evidence type="ECO:0000313" key="3">
    <source>
        <dbReference type="EnsemblMetazoa" id="ISCW011148-PA"/>
    </source>
</evidence>
<reference evidence="2 4" key="1">
    <citation type="submission" date="2008-03" db="EMBL/GenBank/DDBJ databases">
        <title>Annotation of Ixodes scapularis.</title>
        <authorList>
            <consortium name="Ixodes scapularis Genome Project Consortium"/>
            <person name="Caler E."/>
            <person name="Hannick L.I."/>
            <person name="Bidwell S."/>
            <person name="Joardar V."/>
            <person name="Thiagarajan M."/>
            <person name="Amedeo P."/>
            <person name="Galinsky K.J."/>
            <person name="Schobel S."/>
            <person name="Inman J."/>
            <person name="Hostetler J."/>
            <person name="Miller J."/>
            <person name="Hammond M."/>
            <person name="Megy K."/>
            <person name="Lawson D."/>
            <person name="Kodira C."/>
            <person name="Sutton G."/>
            <person name="Meyer J."/>
            <person name="Hill C.A."/>
            <person name="Birren B."/>
            <person name="Nene V."/>
            <person name="Collins F."/>
            <person name="Alarcon-Chaidez F."/>
            <person name="Wikel S."/>
            <person name="Strausberg R."/>
        </authorList>
    </citation>
    <scope>NUCLEOTIDE SEQUENCE [LARGE SCALE GENOMIC DNA]</scope>
    <source>
        <strain evidence="4">Wikel</strain>
        <strain evidence="2">Wikel colony</strain>
    </source>
</reference>
<gene>
    <name evidence="2" type="ORF">IscW_ISCW011148</name>
</gene>
<dbReference type="VEuPathDB" id="VectorBase:ISCI011148"/>
<protein>
    <submittedName>
        <fullName evidence="2 3">Uncharacterized protein</fullName>
    </submittedName>
</protein>
<dbReference type="EMBL" id="DS874590">
    <property type="protein sequence ID" value="EEC14783.1"/>
    <property type="molecule type" value="Genomic_DNA"/>
</dbReference>
<dbReference type="InParanoid" id="B7Q7G1"/>
<dbReference type="EMBL" id="ABJB010712812">
    <property type="status" value="NOT_ANNOTATED_CDS"/>
    <property type="molecule type" value="Genomic_DNA"/>
</dbReference>
<sequence length="77" mass="8683">LMTVVRGFGPCIGFIFSALILAIYEDPSFEYPACVPDNPGFADEDPRWIGAWWLGFAVLGFLQLLFAIPLFFFPKHL</sequence>
<feature type="transmembrane region" description="Helical" evidence="1">
    <location>
        <begin position="7"/>
        <end position="24"/>
    </location>
</feature>
<keyword evidence="1" id="KW-1133">Transmembrane helix</keyword>
<dbReference type="EnsemblMetazoa" id="ISCW011148-RA">
    <property type="protein sequence ID" value="ISCW011148-PA"/>
    <property type="gene ID" value="ISCW011148"/>
</dbReference>
<dbReference type="VEuPathDB" id="VectorBase:ISCW011148"/>
<dbReference type="GO" id="GO:0016020">
    <property type="term" value="C:membrane"/>
    <property type="evidence" value="ECO:0007669"/>
    <property type="project" value="InterPro"/>
</dbReference>
<dbReference type="PANTHER" id="PTHR11388:SF100">
    <property type="entry name" value="SOLUTE CARRIER ORGANIC ANION TRANSPORTER FAMILY MEMBER 4A1"/>
    <property type="match status" value="1"/>
</dbReference>
<proteinExistence type="predicted"/>
<dbReference type="PANTHER" id="PTHR11388">
    <property type="entry name" value="ORGANIC ANION TRANSPORTER"/>
    <property type="match status" value="1"/>
</dbReference>
<dbReference type="AlphaFoldDB" id="B7Q7G1"/>
<evidence type="ECO:0000313" key="2">
    <source>
        <dbReference type="EMBL" id="EEC14783.1"/>
    </source>
</evidence>
<accession>B7Q7G1</accession>
<name>B7Q7G1_IXOSC</name>
<keyword evidence="1" id="KW-0472">Membrane</keyword>
<feature type="non-terminal residue" evidence="2">
    <location>
        <position position="77"/>
    </location>
</feature>
<evidence type="ECO:0000256" key="1">
    <source>
        <dbReference type="SAM" id="Phobius"/>
    </source>
</evidence>
<dbReference type="STRING" id="6945.B7Q7G1"/>
<keyword evidence="4" id="KW-1185">Reference proteome</keyword>